<dbReference type="FunFam" id="1.10.510.10:FF:000571">
    <property type="entry name" value="Maternal embryonic leucine zipper kinase"/>
    <property type="match status" value="1"/>
</dbReference>
<evidence type="ECO:0000313" key="19">
    <source>
        <dbReference type="Proteomes" id="UP000039865"/>
    </source>
</evidence>
<evidence type="ECO:0000256" key="14">
    <source>
        <dbReference type="SAM" id="MobiDB-lite"/>
    </source>
</evidence>
<feature type="domain" description="PH" evidence="15">
    <location>
        <begin position="302"/>
        <end position="398"/>
    </location>
</feature>
<keyword evidence="8" id="KW-0106">Calcium</keyword>
<accession>A0A078A3F8</accession>
<evidence type="ECO:0000256" key="10">
    <source>
        <dbReference type="ARBA" id="ARBA00023212"/>
    </source>
</evidence>
<dbReference type="InterPro" id="IPR002048">
    <property type="entry name" value="EF_hand_dom"/>
</dbReference>
<keyword evidence="5" id="KW-0479">Metal-binding</keyword>
<comment type="similarity">
    <text evidence="11">Belongs to the protein kinase superfamily. Ser/Thr protein kinase family. CDPK subfamily.</text>
</comment>
<dbReference type="InterPro" id="IPR011993">
    <property type="entry name" value="PH-like_dom_sf"/>
</dbReference>
<keyword evidence="6" id="KW-0677">Repeat</keyword>
<dbReference type="InParanoid" id="A0A078A3F8"/>
<dbReference type="Gene3D" id="3.30.200.20">
    <property type="entry name" value="Phosphorylase Kinase, domain 1"/>
    <property type="match status" value="1"/>
</dbReference>
<keyword evidence="10" id="KW-0206">Cytoskeleton</keyword>
<evidence type="ECO:0000259" key="16">
    <source>
        <dbReference type="PROSITE" id="PS50011"/>
    </source>
</evidence>
<sequence length="1111" mass="127447">MGNKHPTLNLDQGFPNILTYQKKEILKSFHILALFELEIKDSTRRHRQRVIPPFLSDANTICRSPEDQQDRFIFDMFNLGQKPGLGQKQKKEITKEEMIAMIYNLPYQGIITSTLKQGKQDQKISDPDEVDPSLYTYQIKRNLNKNSHEKLSIGQFKFLQMKPDHVKCIIDSMIDSISDNGLLTFEQFRQWLEINPAMRTIIKESVKPQLWTLNEKGFAHYQPDGLFLDTREDSRSQTFQYPKGQNLQSKKQQSSIAKPVKIDNLKKKQKDNSSISCISMQGASQKYIASDKNELEDLQPGEVAIEGELLKLGRKTEMWRKRYFVLKDSTLICYNSKSSKGPSNVIYLNGLYVETYYSKGVQGLRIFHDSEYFKEKMFYHKDQKVIQVWLNKVKQQACYYDINKKYQKMNQLGKGKFSTVYLCRAQESDEVAAMKLIDKRKLTVKEREFLREEIQIIRSISHPNVVVMIDAFETLTNMYIMMECMQGGELFDHIKDNEISEREAALITFQILEALQYLHLAGIVHRDLKPENILVERDPQSNEVQHIKITDFGLSKIVVPGEIMMDSCGTPAYVAPEVLTKHGYQKEVDIWSTGVILYTMLARALPFHSSDRKKTFKLIKEADPDLSGEPWDTISADCKDLIQKMLIKDPKARITVDDAIKHPFFKKYQKHINNVKNDYIPMIDHDTGQIKKPRKSSVSGSQTSMLSKLKSIQQSQTDYAAMVDESQDGVGKISQQINHVQSSIGTKPFHLESGMHHMEKLDSMDSLDDDPDHKGEKVKKQRLKEIQNLGSGNHKNQLDKLHLGIDQHQQFYQQLKQQHEQDLVLHHVSTRTFQPIKGFDLGTLIQQEKQQKEQPNGVQAQAQEKKKHNLIIWTKSTSQIIIFEPISPSSNNSPITFQYEVNNNVISSTLKGVCRNKTGVNNTTQNQASSGGAGGSKKKGKVKGQYRQELTEAQKAEIKEAFDLFDTNGHGVIDMKDLKVALRALGFEPAKEEIKRLISDLNNNGAGQGQREREKDKEGQVTIDFNDFLEIMTTKMSERDSPDELEKAFILFSLNKPFIEFADLKRIARELGETMSDDELKEMVFEANKTDRDGSVDRKDFLSILNKAPTV</sequence>
<dbReference type="GO" id="GO:0005856">
    <property type="term" value="C:cytoskeleton"/>
    <property type="evidence" value="ECO:0007669"/>
    <property type="project" value="UniProtKB-SubCell"/>
</dbReference>
<dbReference type="SUPFAM" id="SSF56112">
    <property type="entry name" value="Protein kinase-like (PK-like)"/>
    <property type="match status" value="1"/>
</dbReference>
<feature type="compositionally biased region" description="Polar residues" evidence="14">
    <location>
        <begin position="918"/>
        <end position="927"/>
    </location>
</feature>
<name>A0A078A3F8_STYLE</name>
<dbReference type="SMART" id="SM00233">
    <property type="entry name" value="PH"/>
    <property type="match status" value="1"/>
</dbReference>
<dbReference type="Gene3D" id="1.10.510.10">
    <property type="entry name" value="Transferase(Phosphotransferase) domain 1"/>
    <property type="match status" value="1"/>
</dbReference>
<dbReference type="SMART" id="SM00054">
    <property type="entry name" value="EFh"/>
    <property type="match status" value="2"/>
</dbReference>
<dbReference type="InterPro" id="IPR001849">
    <property type="entry name" value="PH_domain"/>
</dbReference>
<comment type="similarity">
    <text evidence="2">Belongs to the centrin family.</text>
</comment>
<evidence type="ECO:0008006" key="20">
    <source>
        <dbReference type="Google" id="ProtNLM"/>
    </source>
</evidence>
<keyword evidence="4" id="KW-0963">Cytoplasm</keyword>
<dbReference type="Pfam" id="PF13833">
    <property type="entry name" value="EF-hand_8"/>
    <property type="match status" value="1"/>
</dbReference>
<dbReference type="Gene3D" id="1.10.238.10">
    <property type="entry name" value="EF-hand"/>
    <property type="match status" value="2"/>
</dbReference>
<dbReference type="AlphaFoldDB" id="A0A078A3F8"/>
<evidence type="ECO:0000256" key="11">
    <source>
        <dbReference type="ARBA" id="ARBA00024334"/>
    </source>
</evidence>
<reference evidence="18 19" key="1">
    <citation type="submission" date="2014-06" db="EMBL/GenBank/DDBJ databases">
        <authorList>
            <person name="Swart Estienne"/>
        </authorList>
    </citation>
    <scope>NUCLEOTIDE SEQUENCE [LARGE SCALE GENOMIC DNA]</scope>
    <source>
        <strain evidence="18 19">130c</strain>
    </source>
</reference>
<evidence type="ECO:0000259" key="17">
    <source>
        <dbReference type="PROSITE" id="PS50222"/>
    </source>
</evidence>
<dbReference type="SMART" id="SM00220">
    <property type="entry name" value="S_TKc"/>
    <property type="match status" value="1"/>
</dbReference>
<evidence type="ECO:0000256" key="3">
    <source>
        <dbReference type="ARBA" id="ARBA00011245"/>
    </source>
</evidence>
<evidence type="ECO:0000256" key="7">
    <source>
        <dbReference type="ARBA" id="ARBA00022741"/>
    </source>
</evidence>
<comment type="function">
    <text evidence="12">Plays a fundamental role in microtubule organizing center structure and function. Component of the infraciliary lattice (ICL) and the ciliary basal bodies.</text>
</comment>
<evidence type="ECO:0000259" key="15">
    <source>
        <dbReference type="PROSITE" id="PS50003"/>
    </source>
</evidence>
<dbReference type="Proteomes" id="UP000039865">
    <property type="component" value="Unassembled WGS sequence"/>
</dbReference>
<protein>
    <recommendedName>
        <fullName evidence="20">Protein kinase domain containing protein</fullName>
    </recommendedName>
</protein>
<dbReference type="Gene3D" id="2.30.29.30">
    <property type="entry name" value="Pleckstrin-homology domain (PH domain)/Phosphotyrosine-binding domain (PTB)"/>
    <property type="match status" value="1"/>
</dbReference>
<dbReference type="SUPFAM" id="SSF47473">
    <property type="entry name" value="EF-hand"/>
    <property type="match status" value="1"/>
</dbReference>
<proteinExistence type="inferred from homology"/>
<evidence type="ECO:0000256" key="12">
    <source>
        <dbReference type="ARBA" id="ARBA00025692"/>
    </source>
</evidence>
<dbReference type="InterPro" id="IPR011009">
    <property type="entry name" value="Kinase-like_dom_sf"/>
</dbReference>
<dbReference type="InterPro" id="IPR011992">
    <property type="entry name" value="EF-hand-dom_pair"/>
</dbReference>
<evidence type="ECO:0000256" key="6">
    <source>
        <dbReference type="ARBA" id="ARBA00022737"/>
    </source>
</evidence>
<evidence type="ECO:0000256" key="9">
    <source>
        <dbReference type="ARBA" id="ARBA00022840"/>
    </source>
</evidence>
<evidence type="ECO:0000256" key="5">
    <source>
        <dbReference type="ARBA" id="ARBA00022723"/>
    </source>
</evidence>
<evidence type="ECO:0000313" key="18">
    <source>
        <dbReference type="EMBL" id="CDW76327.1"/>
    </source>
</evidence>
<organism evidence="18 19">
    <name type="scientific">Stylonychia lemnae</name>
    <name type="common">Ciliate</name>
    <dbReference type="NCBI Taxonomy" id="5949"/>
    <lineage>
        <taxon>Eukaryota</taxon>
        <taxon>Sar</taxon>
        <taxon>Alveolata</taxon>
        <taxon>Ciliophora</taxon>
        <taxon>Intramacronucleata</taxon>
        <taxon>Spirotrichea</taxon>
        <taxon>Stichotrichia</taxon>
        <taxon>Sporadotrichida</taxon>
        <taxon>Oxytrichidae</taxon>
        <taxon>Stylonychinae</taxon>
        <taxon>Stylonychia</taxon>
    </lineage>
</organism>
<dbReference type="SUPFAM" id="SSF50729">
    <property type="entry name" value="PH domain-like"/>
    <property type="match status" value="1"/>
</dbReference>
<keyword evidence="19" id="KW-1185">Reference proteome</keyword>
<dbReference type="CDD" id="cd00051">
    <property type="entry name" value="EFh"/>
    <property type="match status" value="1"/>
</dbReference>
<dbReference type="PROSITE" id="PS50003">
    <property type="entry name" value="PH_DOMAIN"/>
    <property type="match status" value="1"/>
</dbReference>
<dbReference type="Pfam" id="PF13499">
    <property type="entry name" value="EF-hand_7"/>
    <property type="match status" value="1"/>
</dbReference>
<dbReference type="PROSITE" id="PS50011">
    <property type="entry name" value="PROTEIN_KINASE_DOM"/>
    <property type="match status" value="1"/>
</dbReference>
<keyword evidence="7 13" id="KW-0547">Nucleotide-binding</keyword>
<evidence type="ECO:0000256" key="13">
    <source>
        <dbReference type="PROSITE-ProRule" id="PRU10141"/>
    </source>
</evidence>
<dbReference type="FunFam" id="3.30.200.20:FF:000042">
    <property type="entry name" value="Aurora kinase A"/>
    <property type="match status" value="1"/>
</dbReference>
<dbReference type="InterPro" id="IPR017441">
    <property type="entry name" value="Protein_kinase_ATP_BS"/>
</dbReference>
<dbReference type="GO" id="GO:0005524">
    <property type="term" value="F:ATP binding"/>
    <property type="evidence" value="ECO:0007669"/>
    <property type="project" value="UniProtKB-UniRule"/>
</dbReference>
<evidence type="ECO:0000256" key="4">
    <source>
        <dbReference type="ARBA" id="ARBA00022490"/>
    </source>
</evidence>
<feature type="domain" description="Protein kinase" evidence="16">
    <location>
        <begin position="406"/>
        <end position="665"/>
    </location>
</feature>
<comment type="subcellular location">
    <subcellularLocation>
        <location evidence="1">Cytoplasm</location>
        <location evidence="1">Cytoskeleton</location>
    </subcellularLocation>
</comment>
<dbReference type="CDD" id="cd05117">
    <property type="entry name" value="STKc_CAMK"/>
    <property type="match status" value="1"/>
</dbReference>
<dbReference type="Pfam" id="PF00169">
    <property type="entry name" value="PH"/>
    <property type="match status" value="1"/>
</dbReference>
<dbReference type="InterPro" id="IPR008271">
    <property type="entry name" value="Ser/Thr_kinase_AS"/>
</dbReference>
<dbReference type="PANTHER" id="PTHR24347">
    <property type="entry name" value="SERINE/THREONINE-PROTEIN KINASE"/>
    <property type="match status" value="1"/>
</dbReference>
<keyword evidence="9 13" id="KW-0067">ATP-binding</keyword>
<feature type="domain" description="EF-hand" evidence="17">
    <location>
        <begin position="953"/>
        <end position="988"/>
    </location>
</feature>
<dbReference type="EMBL" id="CCKQ01005172">
    <property type="protein sequence ID" value="CDW76327.1"/>
    <property type="molecule type" value="Genomic_DNA"/>
</dbReference>
<evidence type="ECO:0000256" key="2">
    <source>
        <dbReference type="ARBA" id="ARBA00005253"/>
    </source>
</evidence>
<gene>
    <name evidence="18" type="primary">Contig4556.g204</name>
    <name evidence="18" type="ORF">STYLEM_5327</name>
</gene>
<dbReference type="Pfam" id="PF00069">
    <property type="entry name" value="Pkinase"/>
    <property type="match status" value="1"/>
</dbReference>
<dbReference type="InterPro" id="IPR000719">
    <property type="entry name" value="Prot_kinase_dom"/>
</dbReference>
<dbReference type="PROSITE" id="PS50222">
    <property type="entry name" value="EF_HAND_2"/>
    <property type="match status" value="1"/>
</dbReference>
<feature type="region of interest" description="Disordered" evidence="14">
    <location>
        <begin position="917"/>
        <end position="941"/>
    </location>
</feature>
<dbReference type="OrthoDB" id="371082at2759"/>
<evidence type="ECO:0000256" key="8">
    <source>
        <dbReference type="ARBA" id="ARBA00022837"/>
    </source>
</evidence>
<dbReference type="GO" id="GO:0005509">
    <property type="term" value="F:calcium ion binding"/>
    <property type="evidence" value="ECO:0007669"/>
    <property type="project" value="InterPro"/>
</dbReference>
<comment type="subunit">
    <text evidence="3">Monomer.</text>
</comment>
<evidence type="ECO:0000256" key="1">
    <source>
        <dbReference type="ARBA" id="ARBA00004245"/>
    </source>
</evidence>
<dbReference type="FunFam" id="1.10.238.10:FF:000178">
    <property type="entry name" value="Calmodulin-2 A"/>
    <property type="match status" value="1"/>
</dbReference>
<feature type="binding site" evidence="13">
    <location>
        <position position="435"/>
    </location>
    <ligand>
        <name>ATP</name>
        <dbReference type="ChEBI" id="CHEBI:30616"/>
    </ligand>
</feature>
<dbReference type="PROSITE" id="PS00108">
    <property type="entry name" value="PROTEIN_KINASE_ST"/>
    <property type="match status" value="1"/>
</dbReference>
<dbReference type="PROSITE" id="PS00107">
    <property type="entry name" value="PROTEIN_KINASE_ATP"/>
    <property type="match status" value="1"/>
</dbReference>
<dbReference type="GO" id="GO:0004672">
    <property type="term" value="F:protein kinase activity"/>
    <property type="evidence" value="ECO:0007669"/>
    <property type="project" value="InterPro"/>
</dbReference>